<evidence type="ECO:0000259" key="2">
    <source>
        <dbReference type="Pfam" id="PF04676"/>
    </source>
</evidence>
<evidence type="ECO:0000256" key="1">
    <source>
        <dbReference type="SAM" id="MobiDB-lite"/>
    </source>
</evidence>
<dbReference type="GO" id="GO:0071014">
    <property type="term" value="C:post-mRNA release spliceosomal complex"/>
    <property type="evidence" value="ECO:0007669"/>
    <property type="project" value="TreeGrafter"/>
</dbReference>
<dbReference type="Proteomes" id="UP000836788">
    <property type="component" value="Chromosome 21"/>
</dbReference>
<organism evidence="4">
    <name type="scientific">Phaeodactylum tricornutum</name>
    <name type="common">Diatom</name>
    <dbReference type="NCBI Taxonomy" id="2850"/>
    <lineage>
        <taxon>Eukaryota</taxon>
        <taxon>Sar</taxon>
        <taxon>Stramenopiles</taxon>
        <taxon>Ochrophyta</taxon>
        <taxon>Bacillariophyta</taxon>
        <taxon>Bacillariophyceae</taxon>
        <taxon>Bacillariophycidae</taxon>
        <taxon>Naviculales</taxon>
        <taxon>Phaeodactylaceae</taxon>
        <taxon>Phaeodactylum</taxon>
    </lineage>
</organism>
<feature type="compositionally biased region" description="Basic and acidic residues" evidence="1">
    <location>
        <begin position="320"/>
        <end position="334"/>
    </location>
</feature>
<dbReference type="GO" id="GO:0000398">
    <property type="term" value="P:mRNA splicing, via spliceosome"/>
    <property type="evidence" value="ECO:0007669"/>
    <property type="project" value="TreeGrafter"/>
</dbReference>
<proteinExistence type="predicted"/>
<dbReference type="InterPro" id="IPR040194">
    <property type="entry name" value="Cwf19-like"/>
</dbReference>
<dbReference type="InterPro" id="IPR006768">
    <property type="entry name" value="Cwf19-like_C_dom-1"/>
</dbReference>
<feature type="region of interest" description="Disordered" evidence="1">
    <location>
        <begin position="65"/>
        <end position="89"/>
    </location>
</feature>
<dbReference type="Gene3D" id="3.30.428.10">
    <property type="entry name" value="HIT-like"/>
    <property type="match status" value="1"/>
</dbReference>
<gene>
    <name evidence="4" type="ORF">PTTT1_LOCUS31431</name>
</gene>
<feature type="compositionally biased region" description="Basic and acidic residues" evidence="1">
    <location>
        <begin position="467"/>
        <end position="477"/>
    </location>
</feature>
<accession>A0A8J9X3Y9</accession>
<dbReference type="PANTHER" id="PTHR12072">
    <property type="entry name" value="CWF19, CELL CYCLE CONTROL PROTEIN"/>
    <property type="match status" value="1"/>
</dbReference>
<feature type="region of interest" description="Disordered" evidence="1">
    <location>
        <begin position="453"/>
        <end position="497"/>
    </location>
</feature>
<protein>
    <submittedName>
        <fullName evidence="4">Uncharacterized protein</fullName>
    </submittedName>
</protein>
<name>A0A8J9X3Y9_PHATR</name>
<dbReference type="Pfam" id="PF04676">
    <property type="entry name" value="CwfJ_C_2"/>
    <property type="match status" value="1"/>
</dbReference>
<evidence type="ECO:0000313" key="4">
    <source>
        <dbReference type="EMBL" id="CAG9286164.1"/>
    </source>
</evidence>
<dbReference type="GO" id="GO:0003676">
    <property type="term" value="F:nucleic acid binding"/>
    <property type="evidence" value="ECO:0007669"/>
    <property type="project" value="InterPro"/>
</dbReference>
<dbReference type="GO" id="GO:0061632">
    <property type="term" value="F:RNA lariat debranching enzyme activator activity"/>
    <property type="evidence" value="ECO:0007669"/>
    <property type="project" value="TreeGrafter"/>
</dbReference>
<dbReference type="EMBL" id="OU594962">
    <property type="protein sequence ID" value="CAG9286164.1"/>
    <property type="molecule type" value="Genomic_DNA"/>
</dbReference>
<dbReference type="InterPro" id="IPR006767">
    <property type="entry name" value="Cwf19-like_C_dom-2"/>
</dbReference>
<dbReference type="PANTHER" id="PTHR12072:SF4">
    <property type="entry name" value="CWF19-LIKE PROTEIN 1"/>
    <property type="match status" value="1"/>
</dbReference>
<feature type="region of interest" description="Disordered" evidence="1">
    <location>
        <begin position="291"/>
        <end position="359"/>
    </location>
</feature>
<dbReference type="SUPFAM" id="SSF54928">
    <property type="entry name" value="RNA-binding domain, RBD"/>
    <property type="match status" value="1"/>
</dbReference>
<evidence type="ECO:0000259" key="3">
    <source>
        <dbReference type="Pfam" id="PF04677"/>
    </source>
</evidence>
<feature type="domain" description="Cwf19-like C-terminal" evidence="3">
    <location>
        <begin position="637"/>
        <end position="746"/>
    </location>
</feature>
<dbReference type="InterPro" id="IPR035979">
    <property type="entry name" value="RBD_domain_sf"/>
</dbReference>
<feature type="domain" description="Cwf19-like protein C-terminal" evidence="2">
    <location>
        <begin position="782"/>
        <end position="853"/>
    </location>
</feature>
<dbReference type="SUPFAM" id="SSF54197">
    <property type="entry name" value="HIT-like"/>
    <property type="match status" value="1"/>
</dbReference>
<sequence>MASSVSGKLKVLLFGTVGDETDALIEKVAALHGSKAGPFDAAFCVGPVNVARLLQNERTLTIPTYLQDDSLREEPNPSSPKSDWNHNAPEDCNQNFVPLAENLYLLRTPEHPAAANVWSLSVAPRKPALVVVACPARFRVDQTTVAQPLLDQLRHVSYTGCDLLLTTEAPQGMESIIGSESVTPSFPTPGSALAVSYDVAEVALLARARYHVVPSPNGLFQQSPAFAHLSATTHTTNTLHVGRVLTLGPVQPVRDWKTAPKTHKFVHALGLQPLHQQSITEQQAQRPAHVLPNPFTDTAYQRDGPPSKNGGHNSGLSEASARRILAEEQHKRSGGDPSQRWSSTGPHRPKRSRENDYQEQNVDLTCRTLFLHGLHKDVSGQLQSATGGDRVLLQALASFGAEQIRRPLQATTSSFCFCEFGTHDQALQCLQTLGGSLTVHGVLLTVKWATTANAATGPDGSNPKRQRLTEPEARESSTIHYKLPPQMLNGPNSPSHETVAETLRTWMEHTLEYALASEDDTDHATPTVQAADEPALQVQKRLPSDEAMTFGFLDFASHAAASMALATLTGSTEGGRVTMENAKRVPEVFKSLWGGSAADTQPLYLNWARPKEADVHNIIEDASGFKFERRHFPADARKDCWFCLASEACEKHLITGVYQSCYAAMPKGPVHQGHVLLIPVKHSSQGALKDSIVAQEMDALKSKLRKHAYSVYDSDLFVFERAIQTKGGYHTHVQCVPVPKRSGIQLQSTMIAQARKTGMQLRELTSDLALAAMFTDEDNEGGYFYAEIPLAGTDFKRFLYKADGQGQTPLQFGREVIAAVLGKPSLAHWKSCLLDREEETAMASLFRESFEKFCLD</sequence>
<dbReference type="Gene3D" id="3.30.70.330">
    <property type="match status" value="1"/>
</dbReference>
<dbReference type="AlphaFoldDB" id="A0A8J9X3Y9"/>
<dbReference type="InterPro" id="IPR012677">
    <property type="entry name" value="Nucleotide-bd_a/b_plait_sf"/>
</dbReference>
<dbReference type="InterPro" id="IPR036265">
    <property type="entry name" value="HIT-like_sf"/>
</dbReference>
<dbReference type="Pfam" id="PF04677">
    <property type="entry name" value="CwfJ_C_1"/>
    <property type="match status" value="1"/>
</dbReference>
<reference evidence="4" key="1">
    <citation type="submission" date="2022-02" db="EMBL/GenBank/DDBJ databases">
        <authorList>
            <person name="Giguere J D."/>
        </authorList>
    </citation>
    <scope>NUCLEOTIDE SEQUENCE</scope>
    <source>
        <strain evidence="4">CCAP 1055/1</strain>
    </source>
</reference>